<evidence type="ECO:0000259" key="1">
    <source>
        <dbReference type="Pfam" id="PF16335"/>
    </source>
</evidence>
<proteinExistence type="predicted"/>
<dbReference type="HOGENOM" id="CLU_2073595_0_0_1"/>
<name>E4ZYH5_LEPMJ</name>
<dbReference type="EMBL" id="FP929129">
    <property type="protein sequence ID" value="CBX96501.1"/>
    <property type="molecule type" value="Genomic_DNA"/>
</dbReference>
<feature type="domain" description="Glutaminase A central" evidence="1">
    <location>
        <begin position="16"/>
        <end position="118"/>
    </location>
</feature>
<dbReference type="GeneID" id="13289943"/>
<dbReference type="Pfam" id="PF16335">
    <property type="entry name" value="GtaA_6_Hairpin"/>
    <property type="match status" value="1"/>
</dbReference>
<protein>
    <recommendedName>
        <fullName evidence="1">Glutaminase A central domain-containing protein</fullName>
    </recommendedName>
</protein>
<dbReference type="PANTHER" id="PTHR31987">
    <property type="entry name" value="GLUTAMINASE A-RELATED"/>
    <property type="match status" value="1"/>
</dbReference>
<dbReference type="InterPro" id="IPR032514">
    <property type="entry name" value="GtaA_central"/>
</dbReference>
<reference evidence="3" key="1">
    <citation type="journal article" date="2011" name="Nat. Commun.">
        <title>Effector diversification within compartments of the Leptosphaeria maculans genome affected by Repeat-Induced Point mutations.</title>
        <authorList>
            <person name="Rouxel T."/>
            <person name="Grandaubert J."/>
            <person name="Hane J.K."/>
            <person name="Hoede C."/>
            <person name="van de Wouw A.P."/>
            <person name="Couloux A."/>
            <person name="Dominguez V."/>
            <person name="Anthouard V."/>
            <person name="Bally P."/>
            <person name="Bourras S."/>
            <person name="Cozijnsen A.J."/>
            <person name="Ciuffetti L.M."/>
            <person name="Degrave A."/>
            <person name="Dilmaghani A."/>
            <person name="Duret L."/>
            <person name="Fudal I."/>
            <person name="Goodwin S.B."/>
            <person name="Gout L."/>
            <person name="Glaser N."/>
            <person name="Linglin J."/>
            <person name="Kema G.H.J."/>
            <person name="Lapalu N."/>
            <person name="Lawrence C.B."/>
            <person name="May K."/>
            <person name="Meyer M."/>
            <person name="Ollivier B."/>
            <person name="Poulain J."/>
            <person name="Schoch C.L."/>
            <person name="Simon A."/>
            <person name="Spatafora J.W."/>
            <person name="Stachowiak A."/>
            <person name="Turgeon B.G."/>
            <person name="Tyler B.M."/>
            <person name="Vincent D."/>
            <person name="Weissenbach J."/>
            <person name="Amselem J."/>
            <person name="Quesneville H."/>
            <person name="Oliver R.P."/>
            <person name="Wincker P."/>
            <person name="Balesdent M.-H."/>
            <person name="Howlett B.J."/>
        </authorList>
    </citation>
    <scope>NUCLEOTIDE SEQUENCE [LARGE SCALE GENOMIC DNA]</scope>
    <source>
        <strain evidence="3">JN3 / isolate v23.1.3 / race Av1-4-5-6-7-8</strain>
    </source>
</reference>
<dbReference type="InterPro" id="IPR052743">
    <property type="entry name" value="Glutaminase_GtaA"/>
</dbReference>
<keyword evidence="3" id="KW-1185">Reference proteome</keyword>
<dbReference type="InParanoid" id="E4ZYH5"/>
<gene>
    <name evidence="2" type="ORF">LEMA_P107660.1</name>
</gene>
<dbReference type="PANTHER" id="PTHR31987:SF1">
    <property type="entry name" value="GLUTAMINASE A"/>
    <property type="match status" value="1"/>
</dbReference>
<sequence>MVGILKKSAIHGLRIQYSTDDFAGKLEIQTNLALRGIIGLEAMSHISKLVGETADATNFTEIAHEYLTKWKQLGINHDAKPPHSTLTYNKSTHGVLHNLNNNDRLLNLNFIPKDIYTM</sequence>
<dbReference type="OrthoDB" id="431715at2759"/>
<accession>E4ZYH5</accession>
<dbReference type="VEuPathDB" id="FungiDB:LEMA_P107660.1"/>
<dbReference type="AlphaFoldDB" id="E4ZYH5"/>
<dbReference type="STRING" id="985895.E4ZYH5"/>
<dbReference type="Proteomes" id="UP000002668">
    <property type="component" value="Genome"/>
</dbReference>
<dbReference type="OMA" id="HEYLTKW"/>
<organism evidence="3">
    <name type="scientific">Leptosphaeria maculans (strain JN3 / isolate v23.1.3 / race Av1-4-5-6-7-8)</name>
    <name type="common">Blackleg fungus</name>
    <name type="synonym">Phoma lingam</name>
    <dbReference type="NCBI Taxonomy" id="985895"/>
    <lineage>
        <taxon>Eukaryota</taxon>
        <taxon>Fungi</taxon>
        <taxon>Dikarya</taxon>
        <taxon>Ascomycota</taxon>
        <taxon>Pezizomycotina</taxon>
        <taxon>Dothideomycetes</taxon>
        <taxon>Pleosporomycetidae</taxon>
        <taxon>Pleosporales</taxon>
        <taxon>Pleosporineae</taxon>
        <taxon>Leptosphaeriaceae</taxon>
        <taxon>Plenodomus</taxon>
        <taxon>Plenodomus lingam/Leptosphaeria maculans species complex</taxon>
    </lineage>
</organism>
<dbReference type="RefSeq" id="XP_003839980.1">
    <property type="nucleotide sequence ID" value="XM_003839932.1"/>
</dbReference>
<evidence type="ECO:0000313" key="2">
    <source>
        <dbReference type="EMBL" id="CBX96501.1"/>
    </source>
</evidence>
<evidence type="ECO:0000313" key="3">
    <source>
        <dbReference type="Proteomes" id="UP000002668"/>
    </source>
</evidence>